<proteinExistence type="predicted"/>
<dbReference type="InterPro" id="IPR021701">
    <property type="entry name" value="DUF3284"/>
</dbReference>
<accession>A0ABW4E3D9</accession>
<gene>
    <name evidence="1" type="ORF">ACFQ5J_00230</name>
</gene>
<sequence length="141" mass="16048">MKVTHTLHVPAAYLYTKVVDSALYDIKQNTGEQLKPGQLLGYEYQKPMANGKLRARVKITANVINRQYGFQTESSGGTYRINYELQETQDGGVVVTYTEDSHFNSTLREWNQKLMMLLLGHGRKRQLIGMLDAIEKGYTTT</sequence>
<organism evidence="1 2">
    <name type="scientific">Lacticaseibacillus baoqingensis</name>
    <dbReference type="NCBI Taxonomy" id="2486013"/>
    <lineage>
        <taxon>Bacteria</taxon>
        <taxon>Bacillati</taxon>
        <taxon>Bacillota</taxon>
        <taxon>Bacilli</taxon>
        <taxon>Lactobacillales</taxon>
        <taxon>Lactobacillaceae</taxon>
        <taxon>Lacticaseibacillus</taxon>
    </lineage>
</organism>
<reference evidence="2" key="1">
    <citation type="journal article" date="2019" name="Int. J. Syst. Evol. Microbiol.">
        <title>The Global Catalogue of Microorganisms (GCM) 10K type strain sequencing project: providing services to taxonomists for standard genome sequencing and annotation.</title>
        <authorList>
            <consortium name="The Broad Institute Genomics Platform"/>
            <consortium name="The Broad Institute Genome Sequencing Center for Infectious Disease"/>
            <person name="Wu L."/>
            <person name="Ma J."/>
        </authorList>
    </citation>
    <scope>NUCLEOTIDE SEQUENCE [LARGE SCALE GENOMIC DNA]</scope>
    <source>
        <strain evidence="2">CCM 8903</strain>
    </source>
</reference>
<dbReference type="EMBL" id="JBHTON010000001">
    <property type="protein sequence ID" value="MFD1483676.1"/>
    <property type="molecule type" value="Genomic_DNA"/>
</dbReference>
<evidence type="ECO:0000313" key="2">
    <source>
        <dbReference type="Proteomes" id="UP001597252"/>
    </source>
</evidence>
<dbReference type="RefSeq" id="WP_125750222.1">
    <property type="nucleotide sequence ID" value="NZ_JBHTON010000001.1"/>
</dbReference>
<protein>
    <submittedName>
        <fullName evidence="1">DUF3284 domain-containing protein</fullName>
    </submittedName>
</protein>
<evidence type="ECO:0000313" key="1">
    <source>
        <dbReference type="EMBL" id="MFD1483676.1"/>
    </source>
</evidence>
<name>A0ABW4E3D9_9LACO</name>
<dbReference type="Proteomes" id="UP001597252">
    <property type="component" value="Unassembled WGS sequence"/>
</dbReference>
<keyword evidence="2" id="KW-1185">Reference proteome</keyword>
<comment type="caution">
    <text evidence="1">The sequence shown here is derived from an EMBL/GenBank/DDBJ whole genome shotgun (WGS) entry which is preliminary data.</text>
</comment>
<dbReference type="SUPFAM" id="SSF55961">
    <property type="entry name" value="Bet v1-like"/>
    <property type="match status" value="1"/>
</dbReference>
<dbReference type="Pfam" id="PF11687">
    <property type="entry name" value="DUF3284"/>
    <property type="match status" value="1"/>
</dbReference>